<dbReference type="SUPFAM" id="SSF63380">
    <property type="entry name" value="Riboflavin synthase domain-like"/>
    <property type="match status" value="2"/>
</dbReference>
<feature type="domain" description="Lumazine-binding" evidence="11">
    <location>
        <begin position="1"/>
        <end position="102"/>
    </location>
</feature>
<evidence type="ECO:0000313" key="13">
    <source>
        <dbReference type="Proteomes" id="UP000317318"/>
    </source>
</evidence>
<dbReference type="GO" id="GO:0009231">
    <property type="term" value="P:riboflavin biosynthetic process"/>
    <property type="evidence" value="ECO:0007669"/>
    <property type="project" value="UniProtKB-KW"/>
</dbReference>
<dbReference type="KEGG" id="svp:Pan189_07850"/>
<dbReference type="InterPro" id="IPR026017">
    <property type="entry name" value="Lumazine-bd_dom"/>
</dbReference>
<dbReference type="InterPro" id="IPR023366">
    <property type="entry name" value="ATP_synth_asu-like_sf"/>
</dbReference>
<dbReference type="NCBIfam" id="NF006767">
    <property type="entry name" value="PRK09289.1"/>
    <property type="match status" value="1"/>
</dbReference>
<evidence type="ECO:0000256" key="3">
    <source>
        <dbReference type="ARBA" id="ARBA00004887"/>
    </source>
</evidence>
<dbReference type="AlphaFoldDB" id="A0A517QXR3"/>
<protein>
    <recommendedName>
        <fullName evidence="5 9">Riboflavin synthase</fullName>
        <ecNumber evidence="4 9">2.5.1.9</ecNumber>
    </recommendedName>
</protein>
<dbReference type="PANTHER" id="PTHR21098">
    <property type="entry name" value="RIBOFLAVIN SYNTHASE ALPHA CHAIN"/>
    <property type="match status" value="1"/>
</dbReference>
<evidence type="ECO:0000256" key="7">
    <source>
        <dbReference type="ARBA" id="ARBA00022679"/>
    </source>
</evidence>
<evidence type="ECO:0000256" key="9">
    <source>
        <dbReference type="NCBIfam" id="TIGR00187"/>
    </source>
</evidence>
<dbReference type="OrthoDB" id="9788537at2"/>
<reference evidence="12 13" key="1">
    <citation type="submission" date="2019-02" db="EMBL/GenBank/DDBJ databases">
        <title>Deep-cultivation of Planctomycetes and their phenomic and genomic characterization uncovers novel biology.</title>
        <authorList>
            <person name="Wiegand S."/>
            <person name="Jogler M."/>
            <person name="Boedeker C."/>
            <person name="Pinto D."/>
            <person name="Vollmers J."/>
            <person name="Rivas-Marin E."/>
            <person name="Kohn T."/>
            <person name="Peeters S.H."/>
            <person name="Heuer A."/>
            <person name="Rast P."/>
            <person name="Oberbeckmann S."/>
            <person name="Bunk B."/>
            <person name="Jeske O."/>
            <person name="Meyerdierks A."/>
            <person name="Storesund J.E."/>
            <person name="Kallscheuer N."/>
            <person name="Luecker S."/>
            <person name="Lage O.M."/>
            <person name="Pohl T."/>
            <person name="Merkel B.J."/>
            <person name="Hornburger P."/>
            <person name="Mueller R.-W."/>
            <person name="Bruemmer F."/>
            <person name="Labrenz M."/>
            <person name="Spormann A.M."/>
            <person name="Op den Camp H."/>
            <person name="Overmann J."/>
            <person name="Amann R."/>
            <person name="Jetten M.S.M."/>
            <person name="Mascher T."/>
            <person name="Medema M.H."/>
            <person name="Devos D.P."/>
            <person name="Kaster A.-K."/>
            <person name="Ovreas L."/>
            <person name="Rohde M."/>
            <person name="Galperin M.Y."/>
            <person name="Jogler C."/>
        </authorList>
    </citation>
    <scope>NUCLEOTIDE SEQUENCE [LARGE SCALE GENOMIC DNA]</scope>
    <source>
        <strain evidence="12 13">Pan189</strain>
    </source>
</reference>
<comment type="catalytic activity">
    <reaction evidence="1">
        <text>2 6,7-dimethyl-8-(1-D-ribityl)lumazine + H(+) = 5-amino-6-(D-ribitylamino)uracil + riboflavin</text>
        <dbReference type="Rhea" id="RHEA:20772"/>
        <dbReference type="ChEBI" id="CHEBI:15378"/>
        <dbReference type="ChEBI" id="CHEBI:15934"/>
        <dbReference type="ChEBI" id="CHEBI:57986"/>
        <dbReference type="ChEBI" id="CHEBI:58201"/>
        <dbReference type="EC" id="2.5.1.9"/>
    </reaction>
</comment>
<dbReference type="PROSITE" id="PS51177">
    <property type="entry name" value="LUMAZINE_BIND"/>
    <property type="match status" value="2"/>
</dbReference>
<dbReference type="EMBL" id="CP036268">
    <property type="protein sequence ID" value="QDT36429.1"/>
    <property type="molecule type" value="Genomic_DNA"/>
</dbReference>
<dbReference type="Pfam" id="PF00677">
    <property type="entry name" value="Lum_binding"/>
    <property type="match status" value="2"/>
</dbReference>
<evidence type="ECO:0000256" key="8">
    <source>
        <dbReference type="ARBA" id="ARBA00022737"/>
    </source>
</evidence>
<dbReference type="PANTHER" id="PTHR21098:SF12">
    <property type="entry name" value="RIBOFLAVIN SYNTHASE"/>
    <property type="match status" value="1"/>
</dbReference>
<name>A0A517QXR3_9PLAN</name>
<gene>
    <name evidence="12" type="primary">ribE</name>
    <name evidence="12" type="ORF">Pan189_07850</name>
</gene>
<evidence type="ECO:0000256" key="6">
    <source>
        <dbReference type="ARBA" id="ARBA00022619"/>
    </source>
</evidence>
<dbReference type="NCBIfam" id="NF009566">
    <property type="entry name" value="PRK13020.1"/>
    <property type="match status" value="1"/>
</dbReference>
<dbReference type="FunFam" id="2.40.30.20:FF:000004">
    <property type="entry name" value="Riboflavin synthase, alpha subunit"/>
    <property type="match status" value="1"/>
</dbReference>
<keyword evidence="7 12" id="KW-0808">Transferase</keyword>
<dbReference type="NCBIfam" id="TIGR00187">
    <property type="entry name" value="ribE"/>
    <property type="match status" value="1"/>
</dbReference>
<comment type="function">
    <text evidence="2">Catalyzes the dismutation of two molecules of 6,7-dimethyl-8-ribityllumazine, resulting in the formation of riboflavin and 5-amino-6-(D-ribitylamino)uracil.</text>
</comment>
<evidence type="ECO:0000259" key="11">
    <source>
        <dbReference type="PROSITE" id="PS51177"/>
    </source>
</evidence>
<evidence type="ECO:0000256" key="4">
    <source>
        <dbReference type="ARBA" id="ARBA00012827"/>
    </source>
</evidence>
<dbReference type="GO" id="GO:0004746">
    <property type="term" value="F:riboflavin synthase activity"/>
    <property type="evidence" value="ECO:0007669"/>
    <property type="project" value="UniProtKB-UniRule"/>
</dbReference>
<feature type="domain" description="Lumazine-binding" evidence="11">
    <location>
        <begin position="103"/>
        <end position="199"/>
    </location>
</feature>
<proteinExistence type="predicted"/>
<evidence type="ECO:0000256" key="1">
    <source>
        <dbReference type="ARBA" id="ARBA00000968"/>
    </source>
</evidence>
<dbReference type="InterPro" id="IPR001783">
    <property type="entry name" value="Lumazine-bd"/>
</dbReference>
<organism evidence="12 13">
    <name type="scientific">Stratiformator vulcanicus</name>
    <dbReference type="NCBI Taxonomy" id="2527980"/>
    <lineage>
        <taxon>Bacteria</taxon>
        <taxon>Pseudomonadati</taxon>
        <taxon>Planctomycetota</taxon>
        <taxon>Planctomycetia</taxon>
        <taxon>Planctomycetales</taxon>
        <taxon>Planctomycetaceae</taxon>
        <taxon>Stratiformator</taxon>
    </lineage>
</organism>
<comment type="pathway">
    <text evidence="3">Cofactor biosynthesis; riboflavin biosynthesis; riboflavin from 2-hydroxy-3-oxobutyl phosphate and 5-amino-6-(D-ribitylamino)uracil: step 2/2.</text>
</comment>
<dbReference type="PIRSF" id="PIRSF000498">
    <property type="entry name" value="Riboflavin_syn_A"/>
    <property type="match status" value="1"/>
</dbReference>
<keyword evidence="8" id="KW-0677">Repeat</keyword>
<feature type="repeat" description="Lumazine-binding" evidence="10">
    <location>
        <begin position="1"/>
        <end position="102"/>
    </location>
</feature>
<keyword evidence="6" id="KW-0686">Riboflavin biosynthesis</keyword>
<evidence type="ECO:0000256" key="2">
    <source>
        <dbReference type="ARBA" id="ARBA00002803"/>
    </source>
</evidence>
<dbReference type="Gene3D" id="2.40.30.20">
    <property type="match status" value="2"/>
</dbReference>
<dbReference type="RefSeq" id="WP_145362633.1">
    <property type="nucleotide sequence ID" value="NZ_CP036268.1"/>
</dbReference>
<dbReference type="EC" id="2.5.1.9" evidence="4 9"/>
<dbReference type="Proteomes" id="UP000317318">
    <property type="component" value="Chromosome"/>
</dbReference>
<sequence>MFTGLVEGLGVVRRLERGGEDLRLVVESPVSMGNDFSIGDSVAFNGCCLTLVEHHAMDSGGMSIVVEAGAETLQKTNLGDLEVGHAVNLERALKADARLGGHFVQGHIDGVGTIQKIERHGEWIDMTFKAAESLTQLMVEKGSIAVDGVSLTVVNVDADSFSVALIPHTLEETTLGDRKVGDAVNLETDVLGKYVQKLLAQRV</sequence>
<accession>A0A517QXR3</accession>
<keyword evidence="13" id="KW-1185">Reference proteome</keyword>
<dbReference type="InterPro" id="IPR017938">
    <property type="entry name" value="Riboflavin_synthase-like_b-brl"/>
</dbReference>
<dbReference type="CDD" id="cd00402">
    <property type="entry name" value="Riboflavin_synthase_like"/>
    <property type="match status" value="1"/>
</dbReference>
<evidence type="ECO:0000256" key="5">
    <source>
        <dbReference type="ARBA" id="ARBA00013950"/>
    </source>
</evidence>
<evidence type="ECO:0000256" key="10">
    <source>
        <dbReference type="PROSITE-ProRule" id="PRU00524"/>
    </source>
</evidence>
<feature type="repeat" description="Lumazine-binding" evidence="10">
    <location>
        <begin position="103"/>
        <end position="199"/>
    </location>
</feature>
<evidence type="ECO:0000313" key="12">
    <source>
        <dbReference type="EMBL" id="QDT36429.1"/>
    </source>
</evidence>